<reference evidence="2" key="1">
    <citation type="journal article" date="2020" name="Fungal Divers.">
        <title>Resolving the Mortierellaceae phylogeny through synthesis of multi-gene phylogenetics and phylogenomics.</title>
        <authorList>
            <person name="Vandepol N."/>
            <person name="Liber J."/>
            <person name="Desiro A."/>
            <person name="Na H."/>
            <person name="Kennedy M."/>
            <person name="Barry K."/>
            <person name="Grigoriev I.V."/>
            <person name="Miller A.N."/>
            <person name="O'Donnell K."/>
            <person name="Stajich J.E."/>
            <person name="Bonito G."/>
        </authorList>
    </citation>
    <scope>NUCLEOTIDE SEQUENCE</scope>
    <source>
        <strain evidence="2">MES-2147</strain>
    </source>
</reference>
<gene>
    <name evidence="2" type="ORF">BGZ65_009486</name>
</gene>
<feature type="non-terminal residue" evidence="2">
    <location>
        <position position="1"/>
    </location>
</feature>
<feature type="compositionally biased region" description="Basic and acidic residues" evidence="1">
    <location>
        <begin position="1"/>
        <end position="10"/>
    </location>
</feature>
<dbReference type="Proteomes" id="UP000749646">
    <property type="component" value="Unassembled WGS sequence"/>
</dbReference>
<evidence type="ECO:0000313" key="3">
    <source>
        <dbReference type="Proteomes" id="UP000749646"/>
    </source>
</evidence>
<keyword evidence="3" id="KW-1185">Reference proteome</keyword>
<comment type="caution">
    <text evidence="2">The sequence shown here is derived from an EMBL/GenBank/DDBJ whole genome shotgun (WGS) entry which is preliminary data.</text>
</comment>
<feature type="compositionally biased region" description="Acidic residues" evidence="1">
    <location>
        <begin position="38"/>
        <end position="63"/>
    </location>
</feature>
<evidence type="ECO:0000313" key="2">
    <source>
        <dbReference type="EMBL" id="KAF9946679.1"/>
    </source>
</evidence>
<evidence type="ECO:0000256" key="1">
    <source>
        <dbReference type="SAM" id="MobiDB-lite"/>
    </source>
</evidence>
<feature type="region of interest" description="Disordered" evidence="1">
    <location>
        <begin position="1"/>
        <end position="106"/>
    </location>
</feature>
<feature type="compositionally biased region" description="Polar residues" evidence="1">
    <location>
        <begin position="73"/>
        <end position="82"/>
    </location>
</feature>
<proteinExistence type="predicted"/>
<protein>
    <submittedName>
        <fullName evidence="2">Uncharacterized protein</fullName>
    </submittedName>
</protein>
<sequence>EHGQEHHQQQQEENNTHGSCGDKNQKVTRTMSNVTPDDKEEEDQGKEKEKEEDDDDDDDDDEANLASLDFLSSACSSTSETMFSDFSLSSDEDEPWILNASDEDYY</sequence>
<feature type="compositionally biased region" description="Acidic residues" evidence="1">
    <location>
        <begin position="90"/>
        <end position="106"/>
    </location>
</feature>
<dbReference type="AlphaFoldDB" id="A0A9P6IT02"/>
<organism evidence="2 3">
    <name type="scientific">Modicella reniformis</name>
    <dbReference type="NCBI Taxonomy" id="1440133"/>
    <lineage>
        <taxon>Eukaryota</taxon>
        <taxon>Fungi</taxon>
        <taxon>Fungi incertae sedis</taxon>
        <taxon>Mucoromycota</taxon>
        <taxon>Mortierellomycotina</taxon>
        <taxon>Mortierellomycetes</taxon>
        <taxon>Mortierellales</taxon>
        <taxon>Mortierellaceae</taxon>
        <taxon>Modicella</taxon>
    </lineage>
</organism>
<dbReference type="EMBL" id="JAAAHW010007711">
    <property type="protein sequence ID" value="KAF9946679.1"/>
    <property type="molecule type" value="Genomic_DNA"/>
</dbReference>
<accession>A0A9P6IT02</accession>
<name>A0A9P6IT02_9FUNG</name>